<reference evidence="1 2" key="1">
    <citation type="journal article" date="2022" name="New Phytol.">
        <title>Ecological generalism drives hyperdiversity of secondary metabolite gene clusters in xylarialean endophytes.</title>
        <authorList>
            <person name="Franco M.E.E."/>
            <person name="Wisecaver J.H."/>
            <person name="Arnold A.E."/>
            <person name="Ju Y.M."/>
            <person name="Slot J.C."/>
            <person name="Ahrendt S."/>
            <person name="Moore L.P."/>
            <person name="Eastman K.E."/>
            <person name="Scott K."/>
            <person name="Konkel Z."/>
            <person name="Mondo S.J."/>
            <person name="Kuo A."/>
            <person name="Hayes R.D."/>
            <person name="Haridas S."/>
            <person name="Andreopoulos B."/>
            <person name="Riley R."/>
            <person name="LaButti K."/>
            <person name="Pangilinan J."/>
            <person name="Lipzen A."/>
            <person name="Amirebrahimi M."/>
            <person name="Yan J."/>
            <person name="Adam C."/>
            <person name="Keymanesh K."/>
            <person name="Ng V."/>
            <person name="Louie K."/>
            <person name="Northen T."/>
            <person name="Drula E."/>
            <person name="Henrissat B."/>
            <person name="Hsieh H.M."/>
            <person name="Youens-Clark K."/>
            <person name="Lutzoni F."/>
            <person name="Miadlikowska J."/>
            <person name="Eastwood D.C."/>
            <person name="Hamelin R.C."/>
            <person name="Grigoriev I.V."/>
            <person name="U'Ren J.M."/>
        </authorList>
    </citation>
    <scope>NUCLEOTIDE SEQUENCE [LARGE SCALE GENOMIC DNA]</scope>
    <source>
        <strain evidence="1 2">CBS 119005</strain>
    </source>
</reference>
<keyword evidence="2" id="KW-1185">Reference proteome</keyword>
<name>A0ACB9ZDE2_9PEZI</name>
<dbReference type="EMBL" id="MU393427">
    <property type="protein sequence ID" value="KAI4869845.1"/>
    <property type="molecule type" value="Genomic_DNA"/>
</dbReference>
<dbReference type="Proteomes" id="UP001497700">
    <property type="component" value="Unassembled WGS sequence"/>
</dbReference>
<accession>A0ACB9ZDE2</accession>
<proteinExistence type="predicted"/>
<organism evidence="1 2">
    <name type="scientific">Hypoxylon rubiginosum</name>
    <dbReference type="NCBI Taxonomy" id="110542"/>
    <lineage>
        <taxon>Eukaryota</taxon>
        <taxon>Fungi</taxon>
        <taxon>Dikarya</taxon>
        <taxon>Ascomycota</taxon>
        <taxon>Pezizomycotina</taxon>
        <taxon>Sordariomycetes</taxon>
        <taxon>Xylariomycetidae</taxon>
        <taxon>Xylariales</taxon>
        <taxon>Hypoxylaceae</taxon>
        <taxon>Hypoxylon</taxon>
    </lineage>
</organism>
<evidence type="ECO:0000313" key="2">
    <source>
        <dbReference type="Proteomes" id="UP001497700"/>
    </source>
</evidence>
<gene>
    <name evidence="1" type="ORF">F4820DRAFT_470723</name>
</gene>
<sequence length="217" mass="24229">MDFRNLRTFWWLRIKARKARVLRALETEDFTYLNLPDALRAHSTIPKQICRLGGISESVIDRLRDACIGACEASKKILASAKLDVEAANGEAHRGELVDKLGGIHNKAKQQAIDQVHKVYSAAELLINRFPGPELVPGHDLPEQATDLFLHAAYWIEYSFRGLVSGLKYISSKKDLLMEGDSKPLDTAGETCNHEVDAAISEIEKLFVATPEDYVII</sequence>
<comment type="caution">
    <text evidence="1">The sequence shown here is derived from an EMBL/GenBank/DDBJ whole genome shotgun (WGS) entry which is preliminary data.</text>
</comment>
<protein>
    <submittedName>
        <fullName evidence="1">Uncharacterized protein</fullName>
    </submittedName>
</protein>
<evidence type="ECO:0000313" key="1">
    <source>
        <dbReference type="EMBL" id="KAI4869845.1"/>
    </source>
</evidence>